<sequence>MEGKCTDLSLQISASSTTMIHGSSPNWDLSGDPSMEEPTSSRRRSEVSEPKHGEPSLSLELKVQASGPDEHRRNQHPRSGVKRSSGKRSSRAPRMRWTTSLHAHFVRAVELLGGHERATPKSILELMNVKDLTLVHVKSHLQMYRTVRSSNRVAGQAQADQGMSKRTGSGEVEEGLAGDKAGNEFIIPSDTSLTFINNPTKNPTKIPKLHTSSEGSAWKPSFQQNVLSNPFLNCDNFQSQESQAVEMQGLDQKPVMDGEEKQRLRTISATGPPAELGLHAKLLNMDPADSSNDLTLIDISLLSMVRLSWEPMNMPTVEPIVIWSASSWTMSDRIWKSMNMKAEQREQSSDSSRERQVPESGARHGGTTHKPWVCVLELVGIGLWGSGWPLPSRTLRNVHIRHRLRPWVYGVVSSAVEGGQHLFFDNGLAGRAFGGVGMAMEPSVKAGPAEEVTAARDDRISRQLEAAGLTVAAALAKRRIPGASIGRLRLPKSTGHG</sequence>
<evidence type="ECO:0000256" key="3">
    <source>
        <dbReference type="ARBA" id="ARBA00022782"/>
    </source>
</evidence>
<dbReference type="InterPro" id="IPR006447">
    <property type="entry name" value="Myb_dom_plants"/>
</dbReference>
<keyword evidence="9" id="KW-0238">DNA-binding</keyword>
<evidence type="ECO:0000313" key="10">
    <source>
        <dbReference type="Proteomes" id="UP001055439"/>
    </source>
</evidence>
<keyword evidence="2" id="KW-0217">Developmental protein</keyword>
<dbReference type="PANTHER" id="PTHR31496">
    <property type="entry name" value="TRANSCRIPTION FACTOR KAN2-RELATED"/>
    <property type="match status" value="1"/>
</dbReference>
<dbReference type="InterPro" id="IPR009057">
    <property type="entry name" value="Homeodomain-like_sf"/>
</dbReference>
<dbReference type="InterPro" id="IPR044847">
    <property type="entry name" value="KAN_fam"/>
</dbReference>
<evidence type="ECO:0000259" key="8">
    <source>
        <dbReference type="Pfam" id="PF00249"/>
    </source>
</evidence>
<dbReference type="Proteomes" id="UP001055439">
    <property type="component" value="Chromosome 9"/>
</dbReference>
<dbReference type="GO" id="GO:0006355">
    <property type="term" value="P:regulation of DNA-templated transcription"/>
    <property type="evidence" value="ECO:0007669"/>
    <property type="project" value="InterPro"/>
</dbReference>
<dbReference type="SUPFAM" id="SSF46689">
    <property type="entry name" value="Homeodomain-like"/>
    <property type="match status" value="1"/>
</dbReference>
<evidence type="ECO:0000256" key="1">
    <source>
        <dbReference type="ARBA" id="ARBA00004123"/>
    </source>
</evidence>
<dbReference type="GO" id="GO:0000976">
    <property type="term" value="F:transcription cis-regulatory region binding"/>
    <property type="evidence" value="ECO:0007669"/>
    <property type="project" value="InterPro"/>
</dbReference>
<comment type="subcellular location">
    <subcellularLocation>
        <location evidence="1">Nucleus</location>
    </subcellularLocation>
</comment>
<dbReference type="Pfam" id="PF00249">
    <property type="entry name" value="Myb_DNA-binding"/>
    <property type="match status" value="1"/>
</dbReference>
<dbReference type="GO" id="GO:0005634">
    <property type="term" value="C:nucleus"/>
    <property type="evidence" value="ECO:0007669"/>
    <property type="project" value="UniProtKB-SubCell"/>
</dbReference>
<evidence type="ECO:0000256" key="2">
    <source>
        <dbReference type="ARBA" id="ARBA00022473"/>
    </source>
</evidence>
<protein>
    <submittedName>
        <fullName evidence="9">Myb-like DNA-binding domain</fullName>
    </submittedName>
</protein>
<evidence type="ECO:0000256" key="6">
    <source>
        <dbReference type="ARBA" id="ARBA00023242"/>
    </source>
</evidence>
<feature type="compositionally biased region" description="Basic residues" evidence="7">
    <location>
        <begin position="73"/>
        <end position="94"/>
    </location>
</feature>
<evidence type="ECO:0000313" key="9">
    <source>
        <dbReference type="EMBL" id="URE46152.1"/>
    </source>
</evidence>
<dbReference type="AlphaFoldDB" id="A0A9E7IE01"/>
<feature type="region of interest" description="Disordered" evidence="7">
    <location>
        <begin position="152"/>
        <end position="176"/>
    </location>
</feature>
<accession>A0A9E7IE01</accession>
<proteinExistence type="predicted"/>
<evidence type="ECO:0000256" key="7">
    <source>
        <dbReference type="SAM" id="MobiDB-lite"/>
    </source>
</evidence>
<feature type="compositionally biased region" description="Basic and acidic residues" evidence="7">
    <location>
        <begin position="39"/>
        <end position="54"/>
    </location>
</feature>
<name>A0A9E7IE01_9LILI</name>
<dbReference type="Gene3D" id="1.10.10.60">
    <property type="entry name" value="Homeodomain-like"/>
    <property type="match status" value="1"/>
</dbReference>
<evidence type="ECO:0000256" key="5">
    <source>
        <dbReference type="ARBA" id="ARBA00023163"/>
    </source>
</evidence>
<reference evidence="9" key="1">
    <citation type="submission" date="2022-05" db="EMBL/GenBank/DDBJ databases">
        <title>The Musa troglodytarum L. genome provides insights into the mechanism of non-climacteric behaviour and enrichment of carotenoids.</title>
        <authorList>
            <person name="Wang J."/>
        </authorList>
    </citation>
    <scope>NUCLEOTIDE SEQUENCE</scope>
    <source>
        <tissue evidence="9">Leaf</tissue>
    </source>
</reference>
<dbReference type="GO" id="GO:0010158">
    <property type="term" value="P:abaxial cell fate specification"/>
    <property type="evidence" value="ECO:0007669"/>
    <property type="project" value="InterPro"/>
</dbReference>
<feature type="compositionally biased region" description="Basic and acidic residues" evidence="7">
    <location>
        <begin position="342"/>
        <end position="357"/>
    </location>
</feature>
<keyword evidence="5" id="KW-0804">Transcription</keyword>
<keyword evidence="3" id="KW-0221">Differentiation</keyword>
<dbReference type="InterPro" id="IPR001005">
    <property type="entry name" value="SANT/Myb"/>
</dbReference>
<dbReference type="NCBIfam" id="TIGR01557">
    <property type="entry name" value="myb_SHAQKYF"/>
    <property type="match status" value="1"/>
</dbReference>
<keyword evidence="6" id="KW-0539">Nucleus</keyword>
<feature type="domain" description="Myb-like" evidence="8">
    <location>
        <begin position="94"/>
        <end position="145"/>
    </location>
</feature>
<feature type="compositionally biased region" description="Polar residues" evidence="7">
    <location>
        <begin position="152"/>
        <end position="167"/>
    </location>
</feature>
<keyword evidence="10" id="KW-1185">Reference proteome</keyword>
<feature type="compositionally biased region" description="Polar residues" evidence="7">
    <location>
        <begin position="15"/>
        <end position="27"/>
    </location>
</feature>
<dbReference type="OrthoDB" id="551907at2759"/>
<feature type="region of interest" description="Disordered" evidence="7">
    <location>
        <begin position="15"/>
        <end position="96"/>
    </location>
</feature>
<dbReference type="PANTHER" id="PTHR31496:SF25">
    <property type="entry name" value="TRANSCRIPTION FACTOR KAN3-RELATED"/>
    <property type="match status" value="1"/>
</dbReference>
<gene>
    <name evidence="9" type="ORF">MUK42_24738</name>
</gene>
<organism evidence="9 10">
    <name type="scientific">Musa troglodytarum</name>
    <name type="common">fe'i banana</name>
    <dbReference type="NCBI Taxonomy" id="320322"/>
    <lineage>
        <taxon>Eukaryota</taxon>
        <taxon>Viridiplantae</taxon>
        <taxon>Streptophyta</taxon>
        <taxon>Embryophyta</taxon>
        <taxon>Tracheophyta</taxon>
        <taxon>Spermatophyta</taxon>
        <taxon>Magnoliopsida</taxon>
        <taxon>Liliopsida</taxon>
        <taxon>Zingiberales</taxon>
        <taxon>Musaceae</taxon>
        <taxon>Musa</taxon>
    </lineage>
</organism>
<feature type="region of interest" description="Disordered" evidence="7">
    <location>
        <begin position="339"/>
        <end position="365"/>
    </location>
</feature>
<dbReference type="EMBL" id="CP097511">
    <property type="protein sequence ID" value="URE46152.1"/>
    <property type="molecule type" value="Genomic_DNA"/>
</dbReference>
<evidence type="ECO:0000256" key="4">
    <source>
        <dbReference type="ARBA" id="ARBA00023015"/>
    </source>
</evidence>
<dbReference type="FunFam" id="1.10.10.60:FF:000002">
    <property type="entry name" value="Myb family transcription factor"/>
    <property type="match status" value="1"/>
</dbReference>
<keyword evidence="4" id="KW-0805">Transcription regulation</keyword>